<reference evidence="1" key="1">
    <citation type="submission" date="2019-07" db="EMBL/GenBank/DDBJ databases">
        <title>Hyphodiscus hymeniophilus genome sequencing and assembly.</title>
        <authorList>
            <person name="Kramer G."/>
            <person name="Nodwell J."/>
        </authorList>
    </citation>
    <scope>NUCLEOTIDE SEQUENCE</scope>
    <source>
        <strain evidence="1">ATCC 34498</strain>
    </source>
</reference>
<keyword evidence="2" id="KW-1185">Reference proteome</keyword>
<dbReference type="PANTHER" id="PTHR42085">
    <property type="entry name" value="F-BOX DOMAIN-CONTAINING PROTEIN"/>
    <property type="match status" value="1"/>
</dbReference>
<comment type="caution">
    <text evidence="1">The sequence shown here is derived from an EMBL/GenBank/DDBJ whole genome shotgun (WGS) entry which is preliminary data.</text>
</comment>
<accession>A0A9P6SN95</accession>
<gene>
    <name evidence="1" type="ORF">D0Z07_7865</name>
</gene>
<protein>
    <submittedName>
        <fullName evidence="1">Uncharacterized protein</fullName>
    </submittedName>
</protein>
<name>A0A9P6SN95_9HELO</name>
<evidence type="ECO:0000313" key="2">
    <source>
        <dbReference type="Proteomes" id="UP000785200"/>
    </source>
</evidence>
<dbReference type="EMBL" id="VNKQ01000017">
    <property type="protein sequence ID" value="KAG0645910.1"/>
    <property type="molecule type" value="Genomic_DNA"/>
</dbReference>
<dbReference type="Proteomes" id="UP000785200">
    <property type="component" value="Unassembled WGS sequence"/>
</dbReference>
<dbReference type="AlphaFoldDB" id="A0A9P6SN95"/>
<dbReference type="InterPro" id="IPR038883">
    <property type="entry name" value="AN11006-like"/>
</dbReference>
<dbReference type="PANTHER" id="PTHR42085:SF2">
    <property type="entry name" value="F-BOX DOMAIN-CONTAINING PROTEIN"/>
    <property type="match status" value="1"/>
</dbReference>
<dbReference type="OrthoDB" id="5372935at2759"/>
<sequence length="297" mass="33846">MVRRRPMNHSVLVIRSTVTSTSTTPASSNFPSAYPSEDESEIAALKKPFPFLSLPSELRNKVYSLVFASAPEIIDLDPDTFSHINRQRLFALFRVSRQLSHESIHHFFSTHTFRLFPIYPGRYFKTKRPLLCRLPAKYRSSITSLDLRLGPGWNNPPEGWVVNQALGLVDCVNVRALKVFVECDTSDDMYEGYRKFDGFYELFCAELLESVLKAVPTIQVVELDAWSAVKRNGKMISGLGEVISKFEKVVAWGPERGWNQESDQVWLDALLLHRAGKLTKNAVVFPRRDTLVHKEAQ</sequence>
<proteinExistence type="predicted"/>
<organism evidence="1 2">
    <name type="scientific">Hyphodiscus hymeniophilus</name>
    <dbReference type="NCBI Taxonomy" id="353542"/>
    <lineage>
        <taxon>Eukaryota</taxon>
        <taxon>Fungi</taxon>
        <taxon>Dikarya</taxon>
        <taxon>Ascomycota</taxon>
        <taxon>Pezizomycotina</taxon>
        <taxon>Leotiomycetes</taxon>
        <taxon>Helotiales</taxon>
        <taxon>Hyphodiscaceae</taxon>
        <taxon>Hyphodiscus</taxon>
    </lineage>
</organism>
<evidence type="ECO:0000313" key="1">
    <source>
        <dbReference type="EMBL" id="KAG0645910.1"/>
    </source>
</evidence>